<name>A0ACC2PRD6_9HYME</name>
<protein>
    <submittedName>
        <fullName evidence="1">Uncharacterized protein</fullName>
    </submittedName>
</protein>
<proteinExistence type="predicted"/>
<evidence type="ECO:0000313" key="2">
    <source>
        <dbReference type="Proteomes" id="UP001239111"/>
    </source>
</evidence>
<sequence>MESIGILEDQAEEKGDLAIWNKGELEKRSPSQEEIKRWKQIAKESGTKIVFHFDFAENWTILQKNEIQSAYWKKEQLSVFTAVCYFKGTTQSFVIISDDTTHDSAHASSATQHMESY</sequence>
<reference evidence="1" key="1">
    <citation type="submission" date="2023-04" db="EMBL/GenBank/DDBJ databases">
        <title>A chromosome-level genome assembly of the parasitoid wasp Eretmocerus hayati.</title>
        <authorList>
            <person name="Zhong Y."/>
            <person name="Liu S."/>
            <person name="Liu Y."/>
        </authorList>
    </citation>
    <scope>NUCLEOTIDE SEQUENCE</scope>
    <source>
        <strain evidence="1">ZJU_SS_LIU_2023</strain>
    </source>
</reference>
<gene>
    <name evidence="1" type="ORF">QAD02_021760</name>
</gene>
<dbReference type="Proteomes" id="UP001239111">
    <property type="component" value="Chromosome 1"/>
</dbReference>
<dbReference type="EMBL" id="CM056741">
    <property type="protein sequence ID" value="KAJ8685967.1"/>
    <property type="molecule type" value="Genomic_DNA"/>
</dbReference>
<keyword evidence="2" id="KW-1185">Reference proteome</keyword>
<accession>A0ACC2PRD6</accession>
<comment type="caution">
    <text evidence="1">The sequence shown here is derived from an EMBL/GenBank/DDBJ whole genome shotgun (WGS) entry which is preliminary data.</text>
</comment>
<organism evidence="1 2">
    <name type="scientific">Eretmocerus hayati</name>
    <dbReference type="NCBI Taxonomy" id="131215"/>
    <lineage>
        <taxon>Eukaryota</taxon>
        <taxon>Metazoa</taxon>
        <taxon>Ecdysozoa</taxon>
        <taxon>Arthropoda</taxon>
        <taxon>Hexapoda</taxon>
        <taxon>Insecta</taxon>
        <taxon>Pterygota</taxon>
        <taxon>Neoptera</taxon>
        <taxon>Endopterygota</taxon>
        <taxon>Hymenoptera</taxon>
        <taxon>Apocrita</taxon>
        <taxon>Proctotrupomorpha</taxon>
        <taxon>Chalcidoidea</taxon>
        <taxon>Aphelinidae</taxon>
        <taxon>Aphelininae</taxon>
        <taxon>Eretmocerus</taxon>
    </lineage>
</organism>
<evidence type="ECO:0000313" key="1">
    <source>
        <dbReference type="EMBL" id="KAJ8685967.1"/>
    </source>
</evidence>